<keyword evidence="2 6" id="KW-1003">Cell membrane</keyword>
<feature type="transmembrane region" description="Helical" evidence="6">
    <location>
        <begin position="20"/>
        <end position="42"/>
    </location>
</feature>
<reference evidence="8 9" key="1">
    <citation type="submission" date="2017-12" db="EMBL/GenBank/DDBJ databases">
        <title>Phylogenetic diversity of female urinary microbiome.</title>
        <authorList>
            <person name="Thomas-White K."/>
            <person name="Wolfe A.J."/>
        </authorList>
    </citation>
    <scope>NUCLEOTIDE SEQUENCE [LARGE SCALE GENOMIC DNA]</scope>
    <source>
        <strain evidence="8 9">UMB0119</strain>
    </source>
</reference>
<feature type="transmembrane region" description="Helical" evidence="6">
    <location>
        <begin position="110"/>
        <end position="131"/>
    </location>
</feature>
<evidence type="ECO:0000313" key="8">
    <source>
        <dbReference type="EMBL" id="PKZ17394.1"/>
    </source>
</evidence>
<evidence type="ECO:0000256" key="1">
    <source>
        <dbReference type="ARBA" id="ARBA00004651"/>
    </source>
</evidence>
<evidence type="ECO:0000256" key="2">
    <source>
        <dbReference type="ARBA" id="ARBA00022475"/>
    </source>
</evidence>
<evidence type="ECO:0000256" key="4">
    <source>
        <dbReference type="ARBA" id="ARBA00022989"/>
    </source>
</evidence>
<dbReference type="AlphaFoldDB" id="A0A2I1MB88"/>
<sequence>MKSLYKNLAEDGIRRHKRLYYPFIGTTVFFIVLINLCLSISADPVIETFFGATTIGTLMDLGSIILLIFALLTISQNYNFIQKNKADESALYLMLGMEKKHLIKIYLHELLILYLRSLIIGTLISLISYKLVFAGFLKLMNSDINVLESGIFPVIQPLMLTALIFLAIFALLLLKQIFKNRNFTPINYMQESKAGQKAPKHPAIIGILGIICIGLGYYISLSTDNPMKAFRLFFVAVLLVILGTYLAFSVIISGILKLLQKNKRFYYKKSNFTAVSGLIYRVKNSANTLASIAVLSTMVIVVLTSGFSLYFGTIKMQDQLYPTDYKMSFPKKEESLDYYEKLVADALKEENKTAKINSFKSNYFLIDKNGTIITKRDSEATLEEEFGGSSFLGLYLDENSTYNFNGADAILLSDDQDYNITKIEGKDLKINKEKEENYPTKFPSTDITMTNTSKLVFKDPKLFKEVTDSLKISDDPRYDENWNITFDVDGSYDPQLKENLWKKFADKLSDQWFSLSDGRADRAELLAMYAGIFFVGIILGLGFLVSTVLAIYYKQLSEGLDDRARFKTMRQLGMTDKEAKKSISKQMGLVFFLPLVFAFIHSLFALPIITEFLKMLGLTNTGLFIKCLLAVFAAYILFYLITFKMTEKTYNNIILKER</sequence>
<evidence type="ECO:0000256" key="6">
    <source>
        <dbReference type="PIRNR" id="PIRNR018968"/>
    </source>
</evidence>
<comment type="similarity">
    <text evidence="6">Belongs to the ABC-4 integral membrane protein family.</text>
</comment>
<feature type="transmembrane region" description="Helical" evidence="6">
    <location>
        <begin position="526"/>
        <end position="553"/>
    </location>
</feature>
<dbReference type="RefSeq" id="WP_101539554.1">
    <property type="nucleotide sequence ID" value="NZ_PKGS01000001.1"/>
</dbReference>
<keyword evidence="9" id="KW-1185">Reference proteome</keyword>
<dbReference type="InterPro" id="IPR027022">
    <property type="entry name" value="ABC_permease_BceB-typ"/>
</dbReference>
<proteinExistence type="inferred from homology"/>
<name>A0A2I1MB88_9FIRM</name>
<dbReference type="GO" id="GO:0005886">
    <property type="term" value="C:plasma membrane"/>
    <property type="evidence" value="ECO:0007669"/>
    <property type="project" value="UniProtKB-SubCell"/>
</dbReference>
<feature type="transmembrane region" description="Helical" evidence="6">
    <location>
        <begin position="289"/>
        <end position="311"/>
    </location>
</feature>
<keyword evidence="5 6" id="KW-0472">Membrane</keyword>
<feature type="transmembrane region" description="Helical" evidence="6">
    <location>
        <begin position="151"/>
        <end position="174"/>
    </location>
</feature>
<keyword evidence="3 6" id="KW-0812">Transmembrane</keyword>
<protein>
    <recommendedName>
        <fullName evidence="7">ABC3 transporter permease C-terminal domain-containing protein</fullName>
    </recommendedName>
</protein>
<dbReference type="InterPro" id="IPR003838">
    <property type="entry name" value="ABC3_permease_C"/>
</dbReference>
<feature type="transmembrane region" description="Helical" evidence="6">
    <location>
        <begin position="587"/>
        <end position="609"/>
    </location>
</feature>
<evidence type="ECO:0000256" key="5">
    <source>
        <dbReference type="ARBA" id="ARBA00023136"/>
    </source>
</evidence>
<dbReference type="InterPro" id="IPR052536">
    <property type="entry name" value="ABC-4_Integral_Memb_Prot"/>
</dbReference>
<feature type="domain" description="ABC3 transporter permease C-terminal" evidence="7">
    <location>
        <begin position="63"/>
        <end position="173"/>
    </location>
</feature>
<feature type="transmembrane region" description="Helical" evidence="6">
    <location>
        <begin position="232"/>
        <end position="259"/>
    </location>
</feature>
<comment type="subcellular location">
    <subcellularLocation>
        <location evidence="1 6">Cell membrane</location>
        <topology evidence="1 6">Multi-pass membrane protein</topology>
    </subcellularLocation>
</comment>
<evidence type="ECO:0000256" key="3">
    <source>
        <dbReference type="ARBA" id="ARBA00022692"/>
    </source>
</evidence>
<dbReference type="Pfam" id="PF02687">
    <property type="entry name" value="FtsX"/>
    <property type="match status" value="1"/>
</dbReference>
<keyword evidence="6" id="KW-0813">Transport</keyword>
<evidence type="ECO:0000313" key="9">
    <source>
        <dbReference type="Proteomes" id="UP000234335"/>
    </source>
</evidence>
<feature type="transmembrane region" description="Helical" evidence="6">
    <location>
        <begin position="48"/>
        <end position="74"/>
    </location>
</feature>
<gene>
    <name evidence="8" type="ORF">CYJ34_01420</name>
</gene>
<dbReference type="PIRSF" id="PIRSF018968">
    <property type="entry name" value="ABC_permease_BceB"/>
    <property type="match status" value="1"/>
</dbReference>
<dbReference type="PANTHER" id="PTHR46795">
    <property type="entry name" value="ABC TRANSPORTER PERMEASE-RELATED-RELATED"/>
    <property type="match status" value="1"/>
</dbReference>
<dbReference type="Proteomes" id="UP000234335">
    <property type="component" value="Unassembled WGS sequence"/>
</dbReference>
<organism evidence="8 9">
    <name type="scientific">Anaerococcus octavius</name>
    <dbReference type="NCBI Taxonomy" id="54007"/>
    <lineage>
        <taxon>Bacteria</taxon>
        <taxon>Bacillati</taxon>
        <taxon>Bacillota</taxon>
        <taxon>Tissierellia</taxon>
        <taxon>Tissierellales</taxon>
        <taxon>Peptoniphilaceae</taxon>
        <taxon>Anaerococcus</taxon>
    </lineage>
</organism>
<feature type="transmembrane region" description="Helical" evidence="6">
    <location>
        <begin position="203"/>
        <end position="220"/>
    </location>
</feature>
<feature type="transmembrane region" description="Helical" evidence="6">
    <location>
        <begin position="621"/>
        <end position="641"/>
    </location>
</feature>
<accession>A0A2I1MB88</accession>
<keyword evidence="4 6" id="KW-1133">Transmembrane helix</keyword>
<dbReference type="PANTHER" id="PTHR46795:SF3">
    <property type="entry name" value="ABC TRANSPORTER PERMEASE"/>
    <property type="match status" value="1"/>
</dbReference>
<comment type="caution">
    <text evidence="8">The sequence shown here is derived from an EMBL/GenBank/DDBJ whole genome shotgun (WGS) entry which is preliminary data.</text>
</comment>
<dbReference type="EMBL" id="PKGS01000001">
    <property type="protein sequence ID" value="PKZ17394.1"/>
    <property type="molecule type" value="Genomic_DNA"/>
</dbReference>
<evidence type="ECO:0000259" key="7">
    <source>
        <dbReference type="Pfam" id="PF02687"/>
    </source>
</evidence>
<dbReference type="GO" id="GO:0055085">
    <property type="term" value="P:transmembrane transport"/>
    <property type="evidence" value="ECO:0007669"/>
    <property type="project" value="UniProtKB-UniRule"/>
</dbReference>